<dbReference type="Proteomes" id="UP000494216">
    <property type="component" value="Unassembled WGS sequence"/>
</dbReference>
<evidence type="ECO:0000259" key="2">
    <source>
        <dbReference type="PROSITE" id="PS50846"/>
    </source>
</evidence>
<dbReference type="RefSeq" id="WP_174626856.1">
    <property type="nucleotide sequence ID" value="NZ_CADCXN010000088.1"/>
</dbReference>
<dbReference type="EMBL" id="CADCXN010000088">
    <property type="protein sequence ID" value="CAA9892058.1"/>
    <property type="molecule type" value="Genomic_DNA"/>
</dbReference>
<accession>A0A8S0XTV7</accession>
<gene>
    <name evidence="3" type="ORF">METHB2_570021</name>
</gene>
<dbReference type="InterPro" id="IPR006121">
    <property type="entry name" value="HMA_dom"/>
</dbReference>
<reference evidence="3 4" key="1">
    <citation type="submission" date="2020-02" db="EMBL/GenBank/DDBJ databases">
        <authorList>
            <person name="Hogendoorn C."/>
        </authorList>
    </citation>
    <scope>NUCLEOTIDE SEQUENCE [LARGE SCALE GENOMIC DNA]</scope>
    <source>
        <strain evidence="3">METHB21</strain>
    </source>
</reference>
<dbReference type="InterPro" id="IPR017969">
    <property type="entry name" value="Heavy-metal-associated_CS"/>
</dbReference>
<keyword evidence="4" id="KW-1185">Reference proteome</keyword>
<evidence type="ECO:0000256" key="1">
    <source>
        <dbReference type="ARBA" id="ARBA00022723"/>
    </source>
</evidence>
<protein>
    <submittedName>
        <fullName evidence="3">Copper chaperone</fullName>
    </submittedName>
</protein>
<organism evidence="3 4">
    <name type="scientific">Candidatus Methylobacter favarea</name>
    <dbReference type="NCBI Taxonomy" id="2707345"/>
    <lineage>
        <taxon>Bacteria</taxon>
        <taxon>Pseudomonadati</taxon>
        <taxon>Pseudomonadota</taxon>
        <taxon>Gammaproteobacteria</taxon>
        <taxon>Methylococcales</taxon>
        <taxon>Methylococcaceae</taxon>
        <taxon>Methylobacter</taxon>
    </lineage>
</organism>
<dbReference type="Pfam" id="PF00403">
    <property type="entry name" value="HMA"/>
    <property type="match status" value="1"/>
</dbReference>
<dbReference type="AlphaFoldDB" id="A0A8S0XTV7"/>
<dbReference type="GO" id="GO:0046872">
    <property type="term" value="F:metal ion binding"/>
    <property type="evidence" value="ECO:0007669"/>
    <property type="project" value="UniProtKB-KW"/>
</dbReference>
<dbReference type="SUPFAM" id="SSF55008">
    <property type="entry name" value="HMA, heavy metal-associated domain"/>
    <property type="match status" value="1"/>
</dbReference>
<proteinExistence type="predicted"/>
<keyword evidence="1" id="KW-0479">Metal-binding</keyword>
<evidence type="ECO:0000313" key="3">
    <source>
        <dbReference type="EMBL" id="CAA9892058.1"/>
    </source>
</evidence>
<dbReference type="CDD" id="cd00371">
    <property type="entry name" value="HMA"/>
    <property type="match status" value="1"/>
</dbReference>
<dbReference type="PROSITE" id="PS01047">
    <property type="entry name" value="HMA_1"/>
    <property type="match status" value="1"/>
</dbReference>
<feature type="domain" description="HMA" evidence="2">
    <location>
        <begin position="3"/>
        <end position="69"/>
    </location>
</feature>
<sequence>MTEFLLLTVSGMKCAGCESNVTAKLKALEGVRSVKASSQNKEVSIEYDADKTDLNAIKEAITSAGYTVE</sequence>
<dbReference type="InterPro" id="IPR036163">
    <property type="entry name" value="HMA_dom_sf"/>
</dbReference>
<dbReference type="Gene3D" id="3.30.70.100">
    <property type="match status" value="1"/>
</dbReference>
<dbReference type="FunFam" id="3.30.70.100:FF:000001">
    <property type="entry name" value="ATPase copper transporting beta"/>
    <property type="match status" value="1"/>
</dbReference>
<dbReference type="PROSITE" id="PS50846">
    <property type="entry name" value="HMA_2"/>
    <property type="match status" value="1"/>
</dbReference>
<comment type="caution">
    <text evidence="3">The sequence shown here is derived from an EMBL/GenBank/DDBJ whole genome shotgun (WGS) entry which is preliminary data.</text>
</comment>
<name>A0A8S0XTV7_9GAMM</name>
<evidence type="ECO:0000313" key="4">
    <source>
        <dbReference type="Proteomes" id="UP000494216"/>
    </source>
</evidence>